<dbReference type="Proteomes" id="UP000827092">
    <property type="component" value="Unassembled WGS sequence"/>
</dbReference>
<dbReference type="AlphaFoldDB" id="A0AAV6UXT7"/>
<evidence type="ECO:0000313" key="2">
    <source>
        <dbReference type="Proteomes" id="UP000827092"/>
    </source>
</evidence>
<accession>A0AAV6UXT7</accession>
<dbReference type="EMBL" id="JAFNEN010000221">
    <property type="protein sequence ID" value="KAG8189126.1"/>
    <property type="molecule type" value="Genomic_DNA"/>
</dbReference>
<protein>
    <submittedName>
        <fullName evidence="1">Uncharacterized protein</fullName>
    </submittedName>
</protein>
<gene>
    <name evidence="1" type="ORF">JTE90_028665</name>
</gene>
<comment type="caution">
    <text evidence="1">The sequence shown here is derived from an EMBL/GenBank/DDBJ whole genome shotgun (WGS) entry which is preliminary data.</text>
</comment>
<sequence>MDFWNSTHGRLANYPKHLSRPPFAKEGGGGLLLLVSAPPLTPGVASKKCYDKKRTQTVERSKRWMGKGQMNLMDWDSMKTRF</sequence>
<keyword evidence="2" id="KW-1185">Reference proteome</keyword>
<organism evidence="1 2">
    <name type="scientific">Oedothorax gibbosus</name>
    <dbReference type="NCBI Taxonomy" id="931172"/>
    <lineage>
        <taxon>Eukaryota</taxon>
        <taxon>Metazoa</taxon>
        <taxon>Ecdysozoa</taxon>
        <taxon>Arthropoda</taxon>
        <taxon>Chelicerata</taxon>
        <taxon>Arachnida</taxon>
        <taxon>Araneae</taxon>
        <taxon>Araneomorphae</taxon>
        <taxon>Entelegynae</taxon>
        <taxon>Araneoidea</taxon>
        <taxon>Linyphiidae</taxon>
        <taxon>Erigoninae</taxon>
        <taxon>Oedothorax</taxon>
    </lineage>
</organism>
<proteinExistence type="predicted"/>
<evidence type="ECO:0000313" key="1">
    <source>
        <dbReference type="EMBL" id="KAG8189126.1"/>
    </source>
</evidence>
<name>A0AAV6UXT7_9ARAC</name>
<reference evidence="1 2" key="1">
    <citation type="journal article" date="2022" name="Nat. Ecol. Evol.">
        <title>A masculinizing supergene underlies an exaggerated male reproductive morph in a spider.</title>
        <authorList>
            <person name="Hendrickx F."/>
            <person name="De Corte Z."/>
            <person name="Sonet G."/>
            <person name="Van Belleghem S.M."/>
            <person name="Kostlbacher S."/>
            <person name="Vangestel C."/>
        </authorList>
    </citation>
    <scope>NUCLEOTIDE SEQUENCE [LARGE SCALE GENOMIC DNA]</scope>
    <source>
        <strain evidence="1">W744_W776</strain>
    </source>
</reference>